<protein>
    <recommendedName>
        <fullName evidence="2">Roadblock/LAMTOR2 domain-containing protein</fullName>
    </recommendedName>
</protein>
<dbReference type="SUPFAM" id="SSF103196">
    <property type="entry name" value="Roadblock/LC7 domain"/>
    <property type="match status" value="1"/>
</dbReference>
<organism evidence="1">
    <name type="scientific">Phaeomonas parva</name>
    <dbReference type="NCBI Taxonomy" id="124430"/>
    <lineage>
        <taxon>Eukaryota</taxon>
        <taxon>Sar</taxon>
        <taxon>Stramenopiles</taxon>
        <taxon>Ochrophyta</taxon>
        <taxon>Pinguiophyceae</taxon>
        <taxon>Pinguiochrysidales</taxon>
        <taxon>Pinguiochrysidaceae</taxon>
        <taxon>Phaeomonas</taxon>
    </lineage>
</organism>
<sequence>MASCCERKSGMVPDAKDLLREKLAQIGSIFPGYSVACILDCGGEVIVHTGTKDIDGDLPSAISSLQLAAGQFASHLSQTDCPAIHVSGDKVMFSCYELDANLLAVYSDTTVDTFDMVAKDEEVRTKLLVELRLMLQNLHRVP</sequence>
<evidence type="ECO:0000313" key="1">
    <source>
        <dbReference type="EMBL" id="CAD9252413.1"/>
    </source>
</evidence>
<gene>
    <name evidence="1" type="ORF">PPAR1163_LOCUS10777</name>
</gene>
<name>A0A7S1TZY7_9STRA</name>
<evidence type="ECO:0008006" key="2">
    <source>
        <dbReference type="Google" id="ProtNLM"/>
    </source>
</evidence>
<accession>A0A7S1TZY7</accession>
<dbReference type="AlphaFoldDB" id="A0A7S1TZY7"/>
<proteinExistence type="predicted"/>
<dbReference type="EMBL" id="HBGJ01016789">
    <property type="protein sequence ID" value="CAD9252413.1"/>
    <property type="molecule type" value="Transcribed_RNA"/>
</dbReference>
<reference evidence="1" key="1">
    <citation type="submission" date="2021-01" db="EMBL/GenBank/DDBJ databases">
        <authorList>
            <person name="Corre E."/>
            <person name="Pelletier E."/>
            <person name="Niang G."/>
            <person name="Scheremetjew M."/>
            <person name="Finn R."/>
            <person name="Kale V."/>
            <person name="Holt S."/>
            <person name="Cochrane G."/>
            <person name="Meng A."/>
            <person name="Brown T."/>
            <person name="Cohen L."/>
        </authorList>
    </citation>
    <scope>NUCLEOTIDE SEQUENCE</scope>
    <source>
        <strain evidence="1">CCMP2877</strain>
    </source>
</reference>